<dbReference type="STRING" id="1432307.W9C602"/>
<dbReference type="Proteomes" id="UP000019487">
    <property type="component" value="Unassembled WGS sequence"/>
</dbReference>
<evidence type="ECO:0000259" key="3">
    <source>
        <dbReference type="PROSITE" id="PS51212"/>
    </source>
</evidence>
<feature type="compositionally biased region" description="Polar residues" evidence="1">
    <location>
        <begin position="714"/>
        <end position="730"/>
    </location>
</feature>
<evidence type="ECO:0000313" key="5">
    <source>
        <dbReference type="Proteomes" id="UP000019487"/>
    </source>
</evidence>
<feature type="compositionally biased region" description="Low complexity" evidence="1">
    <location>
        <begin position="239"/>
        <end position="296"/>
    </location>
</feature>
<feature type="compositionally biased region" description="Basic and acidic residues" evidence="1">
    <location>
        <begin position="675"/>
        <end position="685"/>
    </location>
</feature>
<evidence type="ECO:0000313" key="4">
    <source>
        <dbReference type="EMBL" id="ESZ91173.1"/>
    </source>
</evidence>
<dbReference type="EMBL" id="AYSA01000533">
    <property type="protein sequence ID" value="ESZ91173.1"/>
    <property type="molecule type" value="Genomic_DNA"/>
</dbReference>
<dbReference type="AlphaFoldDB" id="W9C602"/>
<organism evidence="4 5">
    <name type="scientific">Sclerotinia borealis (strain F-4128)</name>
    <dbReference type="NCBI Taxonomy" id="1432307"/>
    <lineage>
        <taxon>Eukaryota</taxon>
        <taxon>Fungi</taxon>
        <taxon>Dikarya</taxon>
        <taxon>Ascomycota</taxon>
        <taxon>Pezizomycotina</taxon>
        <taxon>Leotiomycetes</taxon>
        <taxon>Helotiales</taxon>
        <taxon>Sclerotiniaceae</taxon>
        <taxon>Sclerotinia</taxon>
    </lineage>
</organism>
<comment type="caution">
    <text evidence="4">The sequence shown here is derived from an EMBL/GenBank/DDBJ whole genome shotgun (WGS) entry which is preliminary data.</text>
</comment>
<gene>
    <name evidence="4" type="ORF">SBOR_8438</name>
</gene>
<feature type="compositionally biased region" description="Basic and acidic residues" evidence="1">
    <location>
        <begin position="656"/>
        <end position="666"/>
    </location>
</feature>
<reference evidence="4 5" key="1">
    <citation type="journal article" date="2014" name="Genome Announc.">
        <title>Draft genome sequence of Sclerotinia borealis, a psychrophilic plant pathogenic fungus.</title>
        <authorList>
            <person name="Mardanov A.V."/>
            <person name="Beletsky A.V."/>
            <person name="Kadnikov V.V."/>
            <person name="Ignatov A.N."/>
            <person name="Ravin N.V."/>
        </authorList>
    </citation>
    <scope>NUCLEOTIDE SEQUENCE [LARGE SCALE GENOMIC DNA]</scope>
    <source>
        <strain evidence="5">F-4157</strain>
    </source>
</reference>
<feature type="compositionally biased region" description="Acidic residues" evidence="1">
    <location>
        <begin position="807"/>
        <end position="820"/>
    </location>
</feature>
<evidence type="ECO:0000256" key="1">
    <source>
        <dbReference type="SAM" id="MobiDB-lite"/>
    </source>
</evidence>
<feature type="compositionally biased region" description="Basic and acidic residues" evidence="1">
    <location>
        <begin position="731"/>
        <end position="740"/>
    </location>
</feature>
<feature type="compositionally biased region" description="Basic residues" evidence="1">
    <location>
        <begin position="630"/>
        <end position="640"/>
    </location>
</feature>
<feature type="compositionally biased region" description="Basic residues" evidence="1">
    <location>
        <begin position="686"/>
        <end position="707"/>
    </location>
</feature>
<dbReference type="OrthoDB" id="3548771at2759"/>
<feature type="region of interest" description="Disordered" evidence="1">
    <location>
        <begin position="807"/>
        <end position="836"/>
    </location>
</feature>
<dbReference type="InterPro" id="IPR002889">
    <property type="entry name" value="WSC_carb-bd"/>
</dbReference>
<evidence type="ECO:0000256" key="2">
    <source>
        <dbReference type="SAM" id="SignalP"/>
    </source>
</evidence>
<dbReference type="PROSITE" id="PS51212">
    <property type="entry name" value="WSC"/>
    <property type="match status" value="1"/>
</dbReference>
<feature type="compositionally biased region" description="Basic and acidic residues" evidence="1">
    <location>
        <begin position="826"/>
        <end position="836"/>
    </location>
</feature>
<keyword evidence="5" id="KW-1185">Reference proteome</keyword>
<dbReference type="Pfam" id="PF01822">
    <property type="entry name" value="WSC"/>
    <property type="match status" value="1"/>
</dbReference>
<name>W9C602_SCLBF</name>
<feature type="compositionally biased region" description="Low complexity" evidence="1">
    <location>
        <begin position="303"/>
        <end position="318"/>
    </location>
</feature>
<proteinExistence type="predicted"/>
<accession>W9C602</accession>
<feature type="signal peptide" evidence="2">
    <location>
        <begin position="1"/>
        <end position="19"/>
    </location>
</feature>
<feature type="region of interest" description="Disordered" evidence="1">
    <location>
        <begin position="239"/>
        <end position="326"/>
    </location>
</feature>
<dbReference type="HOGENOM" id="CLU_339855_0_0_1"/>
<protein>
    <recommendedName>
        <fullName evidence="3">WSC domain-containing protein</fullName>
    </recommendedName>
</protein>
<feature type="region of interest" description="Disordered" evidence="1">
    <location>
        <begin position="608"/>
        <end position="749"/>
    </location>
</feature>
<feature type="chain" id="PRO_5004921631" description="WSC domain-containing protein" evidence="2">
    <location>
        <begin position="20"/>
        <end position="836"/>
    </location>
</feature>
<feature type="domain" description="WSC" evidence="3">
    <location>
        <begin position="129"/>
        <end position="232"/>
    </location>
</feature>
<sequence>MRHLSNLFIAFLGITSITASQSSNATNVCIDALLSEPGNAKDFCIQYLLLSTIPVPSFASPCLGTNPSENQLFRSCYEVLTQLKKEVPLPTALHFDAIDKPSKRAESLHRDGGFFNTGSVSSVSTSVGTYDSIGCFEDGVRGKPMGSPLLNLTEGPAETIQSCVNACSTMGRNGLPYLYAGIEPGSCWCSNYISILSIRSASFCQSSCPSNSGRYCGGFVGSIPHMQIYELKDWSGNVSPTSTTSGRTASSSSLRSSTESSSLKSQSRTLMSSSSLSTLSSKTTSTQKSSSSSIRSPDISVISTTSTARNSSSSLSSTPQNTFTTVSPTEVKISSSSSIASSLLSSSPSSFSPSFTSVVIASSPSLNSVSSSSSLSTSQVLAPSSSSINSLSSPPPYISESVASTLTTFELLITSEISSTSLPPIAGPSPTTNTFGLTPDSPSIPPIVGPTGTEPYTQFSGTFASPGEVSTTDKPNPWASLSLEEPNYYTQIPSDAIAGYVEPTTTVSTVSSETLFSNFPPPFPPRKVKREYNINAPDSPWKSLLPLTSPEIVKEVPLEQVPGWEQQLISLPSSRSKRGYDINAPDSPWPPLLPLSRPEIIKEVPLDQVSGWQGQPSAPLIPDSDVPPRPKPKNRLHRRQFGPIPDDALEPPGRPDFIKKFPEKNNNKPVLPPFDRIKEPVDPKTGKKITKSKPKYSHSKISLKKRPSLKDLKLQQNGRPIDQSDGTTNEVSKKEKDPKHDHKLHLQGTPKAYTEMVEKMARIEKGRVKNKVEDWQKKIFQGFGRGWDENEPFLREAVIINKILLNEEEDGDKEDDDEIGFGENEVEGRRVEGRYS</sequence>
<keyword evidence="2" id="KW-0732">Signal</keyword>